<protein>
    <submittedName>
        <fullName evidence="1">Uncharacterized protein</fullName>
    </submittedName>
</protein>
<dbReference type="Proteomes" id="UP001596496">
    <property type="component" value="Unassembled WGS sequence"/>
</dbReference>
<dbReference type="EMBL" id="JBHTCG010000017">
    <property type="protein sequence ID" value="MFC7385265.1"/>
    <property type="molecule type" value="Genomic_DNA"/>
</dbReference>
<keyword evidence="2" id="KW-1185">Reference proteome</keyword>
<proteinExistence type="predicted"/>
<reference evidence="2" key="1">
    <citation type="journal article" date="2019" name="Int. J. Syst. Evol. Microbiol.">
        <title>The Global Catalogue of Microorganisms (GCM) 10K type strain sequencing project: providing services to taxonomists for standard genome sequencing and annotation.</title>
        <authorList>
            <consortium name="The Broad Institute Genomics Platform"/>
            <consortium name="The Broad Institute Genome Sequencing Center for Infectious Disease"/>
            <person name="Wu L."/>
            <person name="Ma J."/>
        </authorList>
    </citation>
    <scope>NUCLEOTIDE SEQUENCE [LARGE SCALE GENOMIC DNA]</scope>
    <source>
        <strain evidence="2">CECT 7649</strain>
    </source>
</reference>
<dbReference type="RefSeq" id="WP_380829207.1">
    <property type="nucleotide sequence ID" value="NZ_JBHTCG010000017.1"/>
</dbReference>
<accession>A0ABW2PAK1</accession>
<name>A0ABW2PAK1_9ACTN</name>
<evidence type="ECO:0000313" key="1">
    <source>
        <dbReference type="EMBL" id="MFC7385265.1"/>
    </source>
</evidence>
<comment type="caution">
    <text evidence="1">The sequence shown here is derived from an EMBL/GenBank/DDBJ whole genome shotgun (WGS) entry which is preliminary data.</text>
</comment>
<sequence>MVLQQPDLDRAARMILGLDAGSRTVAEAEHLLHEMAESLGLPAGTVGCTHFVRTTGLAHVACSLSIPAATGKEAGAAPAGGVDLGALPAHLGAALGDARTGPGDLAEGAALAAAAHAAGSSGRLVLFPGRDALTGTLTTAEVLARSAVERVVVLGRTEDPAPDAPLATNDFVRPQWRDGRIVLLAMPAAGGMLMPAEVPNPTPCCADHG</sequence>
<organism evidence="1 2">
    <name type="scientific">Sphaerisporangium rhizosphaerae</name>
    <dbReference type="NCBI Taxonomy" id="2269375"/>
    <lineage>
        <taxon>Bacteria</taxon>
        <taxon>Bacillati</taxon>
        <taxon>Actinomycetota</taxon>
        <taxon>Actinomycetes</taxon>
        <taxon>Streptosporangiales</taxon>
        <taxon>Streptosporangiaceae</taxon>
        <taxon>Sphaerisporangium</taxon>
    </lineage>
</organism>
<gene>
    <name evidence="1" type="ORF">ACFQSB_23860</name>
</gene>
<evidence type="ECO:0000313" key="2">
    <source>
        <dbReference type="Proteomes" id="UP001596496"/>
    </source>
</evidence>